<feature type="domain" description="DUF4886" evidence="1">
    <location>
        <begin position="30"/>
        <end position="159"/>
    </location>
</feature>
<dbReference type="HOGENOM" id="CLU_1061209_0_0_10"/>
<evidence type="ECO:0000313" key="2">
    <source>
        <dbReference type="EMBL" id="AKA34046.1"/>
    </source>
</evidence>
<dbReference type="RefSeq" id="WP_045800862.1">
    <property type="nucleotide sequence ID" value="NZ_CP011071.1"/>
</dbReference>
<sequence length="278" mass="32198">MNHLIPLLTLLISVCCHSQDKRVTEKVDVLFIGNSLTYYHDMPEILQEMVNETHPNIDIEHSTFPGMSLSGHLDNIIESRTENGISTRIKKEGEKTETEIKIAEKDWDFVILQEGTVRLLIPEVRKYKVESAISEIRNRLLNPECKFVLFKTWPSKKEYPKQYCYSKWAINHSLENDKYCSPEIKNLEQEIKLINKSYDSVAEKYGLILSDNGNKFHEVLTEYPFIDVYDDDIHPNKYGAFLNACIFYQILTGKKASELNYTGKIEPDTANLLKKIAE</sequence>
<accession>A0A0D5YQD7</accession>
<dbReference type="GO" id="GO:0016788">
    <property type="term" value="F:hydrolase activity, acting on ester bonds"/>
    <property type="evidence" value="ECO:0007669"/>
    <property type="project" value="UniProtKB-ARBA"/>
</dbReference>
<dbReference type="InterPro" id="IPR032616">
    <property type="entry name" value="DUF4886"/>
</dbReference>
<reference evidence="2 3" key="1">
    <citation type="submission" date="2015-03" db="EMBL/GenBank/DDBJ databases">
        <title>Complete genome sequence of Muricauda lutaonensis CC-HSB-11T, isolated from a coastal hot spring.</title>
        <authorList>
            <person name="Kim K.M."/>
        </authorList>
    </citation>
    <scope>NUCLEOTIDE SEQUENCE [LARGE SCALE GENOMIC DNA]</scope>
    <source>
        <strain evidence="2 3">CC-HSB-11</strain>
    </source>
</reference>
<dbReference type="OrthoDB" id="7443339at2"/>
<dbReference type="AlphaFoldDB" id="A0A0D5YQD7"/>
<gene>
    <name evidence="2" type="ORF">VC82_364</name>
</gene>
<proteinExistence type="predicted"/>
<dbReference type="SUPFAM" id="SSF52266">
    <property type="entry name" value="SGNH hydrolase"/>
    <property type="match status" value="1"/>
</dbReference>
<protein>
    <recommendedName>
        <fullName evidence="1">DUF4886 domain-containing protein</fullName>
    </recommendedName>
</protein>
<name>A0A0D5YQD7_9FLAO</name>
<evidence type="ECO:0000259" key="1">
    <source>
        <dbReference type="Pfam" id="PF16227"/>
    </source>
</evidence>
<dbReference type="EMBL" id="CP011071">
    <property type="protein sequence ID" value="AKA34046.1"/>
    <property type="molecule type" value="Genomic_DNA"/>
</dbReference>
<dbReference type="KEGG" id="mlt:VC82_364"/>
<dbReference type="STRING" id="516051.VC82_364"/>
<dbReference type="InterPro" id="IPR036514">
    <property type="entry name" value="SGNH_hydro_sf"/>
</dbReference>
<dbReference type="Proteomes" id="UP000032726">
    <property type="component" value="Chromosome"/>
</dbReference>
<evidence type="ECO:0000313" key="3">
    <source>
        <dbReference type="Proteomes" id="UP000032726"/>
    </source>
</evidence>
<dbReference type="Pfam" id="PF16227">
    <property type="entry name" value="DUF4886"/>
    <property type="match status" value="1"/>
</dbReference>
<dbReference type="Gene3D" id="3.40.50.1110">
    <property type="entry name" value="SGNH hydrolase"/>
    <property type="match status" value="1"/>
</dbReference>
<dbReference type="PATRIC" id="fig|516051.4.peg.377"/>
<organism evidence="2 3">
    <name type="scientific">Flagellimonas lutaonensis</name>
    <dbReference type="NCBI Taxonomy" id="516051"/>
    <lineage>
        <taxon>Bacteria</taxon>
        <taxon>Pseudomonadati</taxon>
        <taxon>Bacteroidota</taxon>
        <taxon>Flavobacteriia</taxon>
        <taxon>Flavobacteriales</taxon>
        <taxon>Flavobacteriaceae</taxon>
        <taxon>Flagellimonas</taxon>
    </lineage>
</organism>
<keyword evidence="3" id="KW-1185">Reference proteome</keyword>